<protein>
    <submittedName>
        <fullName evidence="2">Uncharacterized protein</fullName>
    </submittedName>
</protein>
<evidence type="ECO:0000256" key="1">
    <source>
        <dbReference type="SAM" id="SignalP"/>
    </source>
</evidence>
<dbReference type="EMBL" id="JABBFW010000011">
    <property type="protein sequence ID" value="NML16581.1"/>
    <property type="molecule type" value="Genomic_DNA"/>
</dbReference>
<feature type="signal peptide" evidence="1">
    <location>
        <begin position="1"/>
        <end position="21"/>
    </location>
</feature>
<proteinExistence type="predicted"/>
<evidence type="ECO:0000313" key="2">
    <source>
        <dbReference type="EMBL" id="NML16581.1"/>
    </source>
</evidence>
<gene>
    <name evidence="2" type="ORF">HHL10_16485</name>
</gene>
<accession>A0A848FFA2</accession>
<name>A0A848FFA2_9BURK</name>
<dbReference type="RefSeq" id="WP_169161488.1">
    <property type="nucleotide sequence ID" value="NZ_JABBFW010000011.1"/>
</dbReference>
<evidence type="ECO:0000313" key="3">
    <source>
        <dbReference type="Proteomes" id="UP000574067"/>
    </source>
</evidence>
<sequence>MKRFHVLLVAGLLSAPLLASAARVVSDWGKITFIGTSSAADALGVTSTAPTVNPGCPTLNAGYSTDAGDPGRALHHSVLMAAFLNNREVQIVADGCAFNKPRIISVIVR</sequence>
<dbReference type="AlphaFoldDB" id="A0A848FFA2"/>
<reference evidence="2 3" key="1">
    <citation type="submission" date="2020-04" db="EMBL/GenBank/DDBJ databases">
        <title>Azohydromonas sp. isolated from soil.</title>
        <authorList>
            <person name="Dahal R.H."/>
        </authorList>
    </citation>
    <scope>NUCLEOTIDE SEQUENCE [LARGE SCALE GENOMIC DNA]</scope>
    <source>
        <strain evidence="2 3">G-1-1-14</strain>
    </source>
</reference>
<keyword evidence="1" id="KW-0732">Signal</keyword>
<keyword evidence="3" id="KW-1185">Reference proteome</keyword>
<comment type="caution">
    <text evidence="2">The sequence shown here is derived from an EMBL/GenBank/DDBJ whole genome shotgun (WGS) entry which is preliminary data.</text>
</comment>
<dbReference type="Proteomes" id="UP000574067">
    <property type="component" value="Unassembled WGS sequence"/>
</dbReference>
<feature type="chain" id="PRO_5032641477" evidence="1">
    <location>
        <begin position="22"/>
        <end position="109"/>
    </location>
</feature>
<organism evidence="2 3">
    <name type="scientific">Azohydromonas caseinilytica</name>
    <dbReference type="NCBI Taxonomy" id="2728836"/>
    <lineage>
        <taxon>Bacteria</taxon>
        <taxon>Pseudomonadati</taxon>
        <taxon>Pseudomonadota</taxon>
        <taxon>Betaproteobacteria</taxon>
        <taxon>Burkholderiales</taxon>
        <taxon>Sphaerotilaceae</taxon>
        <taxon>Azohydromonas</taxon>
    </lineage>
</organism>